<feature type="compositionally biased region" description="Pro residues" evidence="8">
    <location>
        <begin position="382"/>
        <end position="397"/>
    </location>
</feature>
<evidence type="ECO:0000256" key="8">
    <source>
        <dbReference type="SAM" id="MobiDB-lite"/>
    </source>
</evidence>
<feature type="compositionally biased region" description="Low complexity" evidence="8">
    <location>
        <begin position="436"/>
        <end position="474"/>
    </location>
</feature>
<dbReference type="Gene3D" id="1.10.510.10">
    <property type="entry name" value="Transferase(Phosphotransferase) domain 1"/>
    <property type="match status" value="1"/>
</dbReference>
<dbReference type="PANTHER" id="PTHR43289:SF6">
    <property type="entry name" value="SERINE_THREONINE-PROTEIN KINASE NEKL-3"/>
    <property type="match status" value="1"/>
</dbReference>
<keyword evidence="2" id="KW-0723">Serine/threonine-protein kinase</keyword>
<dbReference type="InterPro" id="IPR017441">
    <property type="entry name" value="Protein_kinase_ATP_BS"/>
</dbReference>
<evidence type="ECO:0000256" key="1">
    <source>
        <dbReference type="ARBA" id="ARBA00012513"/>
    </source>
</evidence>
<dbReference type="InterPro" id="IPR008271">
    <property type="entry name" value="Ser/Thr_kinase_AS"/>
</dbReference>
<dbReference type="SUPFAM" id="SSF56112">
    <property type="entry name" value="Protein kinase-like (PK-like)"/>
    <property type="match status" value="1"/>
</dbReference>
<proteinExistence type="predicted"/>
<feature type="region of interest" description="Disordered" evidence="8">
    <location>
        <begin position="290"/>
        <end position="404"/>
    </location>
</feature>
<accession>A0ABN3W9I7</accession>
<evidence type="ECO:0000256" key="5">
    <source>
        <dbReference type="ARBA" id="ARBA00022777"/>
    </source>
</evidence>
<dbReference type="Gene3D" id="3.40.1000.10">
    <property type="entry name" value="Mog1/PsbP, alpha/beta/alpha sandwich"/>
    <property type="match status" value="1"/>
</dbReference>
<evidence type="ECO:0000313" key="10">
    <source>
        <dbReference type="EMBL" id="GAA2907765.1"/>
    </source>
</evidence>
<comment type="caution">
    <text evidence="10">The sequence shown here is derived from an EMBL/GenBank/DDBJ whole genome shotgun (WGS) entry which is preliminary data.</text>
</comment>
<keyword evidence="3" id="KW-0808">Transferase</keyword>
<feature type="compositionally biased region" description="Gly residues" evidence="8">
    <location>
        <begin position="475"/>
        <end position="488"/>
    </location>
</feature>
<organism evidence="10 11">
    <name type="scientific">Streptosporangium fragile</name>
    <dbReference type="NCBI Taxonomy" id="46186"/>
    <lineage>
        <taxon>Bacteria</taxon>
        <taxon>Bacillati</taxon>
        <taxon>Actinomycetota</taxon>
        <taxon>Actinomycetes</taxon>
        <taxon>Streptosporangiales</taxon>
        <taxon>Streptosporangiaceae</taxon>
        <taxon>Streptosporangium</taxon>
    </lineage>
</organism>
<name>A0ABN3W9I7_9ACTN</name>
<dbReference type="GO" id="GO:0016301">
    <property type="term" value="F:kinase activity"/>
    <property type="evidence" value="ECO:0007669"/>
    <property type="project" value="UniProtKB-KW"/>
</dbReference>
<feature type="domain" description="Protein kinase" evidence="9">
    <location>
        <begin position="22"/>
        <end position="286"/>
    </location>
</feature>
<dbReference type="RefSeq" id="WP_344981251.1">
    <property type="nucleotide sequence ID" value="NZ_BAAAVI010000092.1"/>
</dbReference>
<sequence length="655" mass="68101">MDEPDRFVHMPEDPSHLLAGRHRLLVPLGEGGMGRVWRARDELLHQTVAVKEVALPARLLAGDRRERLRRTLREARMAARMRGHPGIVTIYDVVEEDDRPWIVMELVEGPSLAQVIRAERRLPETRVARIGLQVIAALTAAHAAGVVHRDVKPANILIKDGPQGDRAVLTDFGISAAAHDTTTPLTGTGQLLGTPAYLAPEQINDERASPACDLWAVGVTLYEAVEGRRPFARESTAAVIAAIISRPPAPVEYADRLRPAIEGLLSKDPAERLTAAQVTALLTPVAAGVSPVRRPADAPGVGDAPDPVGTDAADRAPDAAPSGRVGTPQGPEPADGVRSPDTAGSAQGAEPADGAQGPDEAGGDGRTGNAAPGGTGLGFPAGPLPAGPAAPDSPPPGQAALGASRRPRMRVAVAAGTALAAVATAAAVFWTVQSGASGPTTTRTPGPGGNTAAASGSGRGSTASTGPEDASATGSNGGDGAASTGAGGDTAASPAQTSLPRGFTLHRDTRGFSVAIPDGWTKEEKGIQVTWTRRRGLPLFSSSWTLGSMVDSKRKETREPAYLLDQIRDELRGLGTPDSYRELSRRPVPFTGGRAAELEYTFTAKDALGSSVHVYSRCVVRDSGGLGILWFYAPGGEWAEAGTHVDTFIRTFRLD</sequence>
<reference evidence="10 11" key="1">
    <citation type="journal article" date="2019" name="Int. J. Syst. Evol. Microbiol.">
        <title>The Global Catalogue of Microorganisms (GCM) 10K type strain sequencing project: providing services to taxonomists for standard genome sequencing and annotation.</title>
        <authorList>
            <consortium name="The Broad Institute Genomics Platform"/>
            <consortium name="The Broad Institute Genome Sequencing Center for Infectious Disease"/>
            <person name="Wu L."/>
            <person name="Ma J."/>
        </authorList>
    </citation>
    <scope>NUCLEOTIDE SEQUENCE [LARGE SCALE GENOMIC DNA]</scope>
    <source>
        <strain evidence="10 11">JCM 6242</strain>
    </source>
</reference>
<dbReference type="InterPro" id="IPR011009">
    <property type="entry name" value="Kinase-like_dom_sf"/>
</dbReference>
<evidence type="ECO:0000259" key="9">
    <source>
        <dbReference type="PROSITE" id="PS50011"/>
    </source>
</evidence>
<dbReference type="EMBL" id="BAAAVI010000092">
    <property type="protein sequence ID" value="GAA2907765.1"/>
    <property type="molecule type" value="Genomic_DNA"/>
</dbReference>
<dbReference type="Pfam" id="PF00069">
    <property type="entry name" value="Pkinase"/>
    <property type="match status" value="1"/>
</dbReference>
<evidence type="ECO:0000256" key="6">
    <source>
        <dbReference type="ARBA" id="ARBA00022840"/>
    </source>
</evidence>
<evidence type="ECO:0000256" key="3">
    <source>
        <dbReference type="ARBA" id="ARBA00022679"/>
    </source>
</evidence>
<dbReference type="PANTHER" id="PTHR43289">
    <property type="entry name" value="MITOGEN-ACTIVATED PROTEIN KINASE KINASE KINASE 20-RELATED"/>
    <property type="match status" value="1"/>
</dbReference>
<evidence type="ECO:0000313" key="11">
    <source>
        <dbReference type="Proteomes" id="UP001500831"/>
    </source>
</evidence>
<dbReference type="Proteomes" id="UP001500831">
    <property type="component" value="Unassembled WGS sequence"/>
</dbReference>
<feature type="region of interest" description="Disordered" evidence="8">
    <location>
        <begin position="436"/>
        <end position="504"/>
    </location>
</feature>
<keyword evidence="6 7" id="KW-0067">ATP-binding</keyword>
<dbReference type="EC" id="2.7.11.1" evidence="1"/>
<dbReference type="PROSITE" id="PS00107">
    <property type="entry name" value="PROTEIN_KINASE_ATP"/>
    <property type="match status" value="1"/>
</dbReference>
<keyword evidence="11" id="KW-1185">Reference proteome</keyword>
<evidence type="ECO:0000256" key="2">
    <source>
        <dbReference type="ARBA" id="ARBA00022527"/>
    </source>
</evidence>
<dbReference type="PROSITE" id="PS00108">
    <property type="entry name" value="PROTEIN_KINASE_ST"/>
    <property type="match status" value="1"/>
</dbReference>
<dbReference type="PROSITE" id="PS50011">
    <property type="entry name" value="PROTEIN_KINASE_DOM"/>
    <property type="match status" value="1"/>
</dbReference>
<dbReference type="InterPro" id="IPR000719">
    <property type="entry name" value="Prot_kinase_dom"/>
</dbReference>
<evidence type="ECO:0000256" key="7">
    <source>
        <dbReference type="PROSITE-ProRule" id="PRU10141"/>
    </source>
</evidence>
<keyword evidence="4 7" id="KW-0547">Nucleotide-binding</keyword>
<keyword evidence="5 10" id="KW-0418">Kinase</keyword>
<dbReference type="SMART" id="SM00220">
    <property type="entry name" value="S_TKc"/>
    <property type="match status" value="1"/>
</dbReference>
<dbReference type="CDD" id="cd14014">
    <property type="entry name" value="STKc_PknB_like"/>
    <property type="match status" value="1"/>
</dbReference>
<feature type="binding site" evidence="7">
    <location>
        <position position="51"/>
    </location>
    <ligand>
        <name>ATP</name>
        <dbReference type="ChEBI" id="CHEBI:30616"/>
    </ligand>
</feature>
<dbReference type="Gene3D" id="3.30.200.20">
    <property type="entry name" value="Phosphorylase Kinase, domain 1"/>
    <property type="match status" value="1"/>
</dbReference>
<protein>
    <recommendedName>
        <fullName evidence="1">non-specific serine/threonine protein kinase</fullName>
        <ecNumber evidence="1">2.7.11.1</ecNumber>
    </recommendedName>
</protein>
<gene>
    <name evidence="10" type="ORF">GCM10010517_74200</name>
</gene>
<evidence type="ECO:0000256" key="4">
    <source>
        <dbReference type="ARBA" id="ARBA00022741"/>
    </source>
</evidence>